<dbReference type="PANTHER" id="PTHR35580">
    <property type="entry name" value="CELL SURFACE GLYCOPROTEIN (S-LAYER PROTEIN)-LIKE PROTEIN"/>
    <property type="match status" value="1"/>
</dbReference>
<keyword evidence="1" id="KW-0732">Signal</keyword>
<proteinExistence type="predicted"/>
<dbReference type="Proteomes" id="UP000233782">
    <property type="component" value="Unassembled WGS sequence"/>
</dbReference>
<evidence type="ECO:0000259" key="2">
    <source>
        <dbReference type="Pfam" id="PF19408"/>
    </source>
</evidence>
<dbReference type="InterPro" id="IPR011047">
    <property type="entry name" value="Quinoprotein_ADH-like_sf"/>
</dbReference>
<dbReference type="InterPro" id="IPR045829">
    <property type="entry name" value="PKD_6"/>
</dbReference>
<organism evidence="3 4">
    <name type="scientific">Pontibacter ramchanderi</name>
    <dbReference type="NCBI Taxonomy" id="1179743"/>
    <lineage>
        <taxon>Bacteria</taxon>
        <taxon>Pseudomonadati</taxon>
        <taxon>Bacteroidota</taxon>
        <taxon>Cytophagia</taxon>
        <taxon>Cytophagales</taxon>
        <taxon>Hymenobacteraceae</taxon>
        <taxon>Pontibacter</taxon>
    </lineage>
</organism>
<dbReference type="AlphaFoldDB" id="A0A2N3V2Z7"/>
<feature type="chain" id="PRO_5014995184" evidence="1">
    <location>
        <begin position="24"/>
        <end position="1261"/>
    </location>
</feature>
<dbReference type="SUPFAM" id="SSF63829">
    <property type="entry name" value="Calcium-dependent phosphotriesterase"/>
    <property type="match status" value="1"/>
</dbReference>
<accession>A0A2N3V2Z7</accession>
<dbReference type="RefSeq" id="WP_101443133.1">
    <property type="nucleotide sequence ID" value="NZ_PJMU01000001.1"/>
</dbReference>
<dbReference type="EMBL" id="PJMU01000001">
    <property type="protein sequence ID" value="PKV75946.1"/>
    <property type="molecule type" value="Genomic_DNA"/>
</dbReference>
<dbReference type="OrthoDB" id="9811934at2"/>
<feature type="domain" description="PKD-like" evidence="2">
    <location>
        <begin position="899"/>
        <end position="978"/>
    </location>
</feature>
<name>A0A2N3V2Z7_9BACT</name>
<sequence>MKLKLHFLLLIILNCCFVTTVTAQQPTLEWSKRFNGKDNTLDRVIAVVVDAKGNSYVTGTSEFSWIATVKYSPSGEQLWEVLVKDYSEAVAIAVDSAGGVFVTGKKFNSESSSDFITIRYDAATGLETWTSRYDGPGSGRDEPAAIAVDNLGGVYVTGYSRDPNMASDYTTIRYDAATGQESWVRHYKDLGGRQSVAAAIATDNRGGIYITGRSYSEDYVYQATTIRYDAATGEESWIGQYNESENSDHIGTAIAVDDKGGVYITGYIKTRDYGNISYPTFDYLTVRFDAATGEQTWARRYDGPDSDDDIAGAIAVDNSGGVFVTGYSRSREFVADYTTIRYDAATGEEVWVRHYNGPDNNSDEAMDIAVDNRGGVYVTGYSYRYESDSPDAKYVIIRYSAATGQEDWVNHIDSFHSFGTEASAIAIDNQGGVYIVGTNIATNTTFDLDYVTARYAAETGEETWINRYNRVTNTSDIAFAVVVDAKGNSYVTGSSPKDGSERITTVKYSPTGQQLWVRQVEENSKAIALAVDNRGGVFVTGLRHNEASSTTVTVRYDANTGEEVWKSLYKWPDSHSETGMPTAIAVDSVGGVYVTGYNFGDGDSDDTSPDFLTIRYDAATGEQTWTKLYDGPENGYDRATAIAADNHGGIYVTGYSINGTFTNTVYTTIRYEAATGQEAWIRHYDGPDSNDNLATAIAVDRGSVYVTGFSGYTNSSYATVRYDAATGEEIWARHYKEGPKEASAEPVAIAVDDQGGLFVTGNTFTYSDEGDLVFSEHTTIRYESGTGERSWASSYKESGRSLDHASAMVIDNKGGVYVSGHSYSSDTGFDLMIIHYDSYTGEKVWVEHYDAGSDDRAVDLALDSTGNVIVTGYSYSPETNFDFLTQKYSRETICPTLPDAAIRGGSTVRVGTDNSTYSLSTPGATAFIWSITDPEGKTYTSFTGQGTAAIRVNWPSEPEMYKVSVSYSAGQDCSARKAVTYVHVFDEEAGFVTGGGWTHSPAAPAHEWMRTEGKAYWGVGAKYKAGQQVQTQGSLMLLLESNKYVFRSTNTTEGSLVIADNRAYYTGTGVLTRTDNSGSMTADQRRFAYLVSAVDGDMKGGKGKKSRQPDRLRILVWEVNKDGSRGQVVYDNQLACPGQELNAPACQPISGGNITIHKKGLKSELSLLAASLQAESGGLSAHPTAFSESTTLSFTLERDADYSLELYDLKGALVRKVAEGTARAGRRTEHELVAEGLPQGLYLIRLSTGSEVQTAKIIVQQ</sequence>
<reference evidence="3 4" key="1">
    <citation type="submission" date="2017-12" db="EMBL/GenBank/DDBJ databases">
        <title>Genomic Encyclopedia of Type Strains, Phase III (KMG-III): the genomes of soil and plant-associated and newly described type strains.</title>
        <authorList>
            <person name="Whitman W."/>
        </authorList>
    </citation>
    <scope>NUCLEOTIDE SEQUENCE [LARGE SCALE GENOMIC DNA]</scope>
    <source>
        <strain evidence="3 4">LP43</strain>
    </source>
</reference>
<evidence type="ECO:0000313" key="4">
    <source>
        <dbReference type="Proteomes" id="UP000233782"/>
    </source>
</evidence>
<protein>
    <submittedName>
        <fullName evidence="3">Putative delta-60 repeat protein/predicted secreted protein (Por secretion system target)</fullName>
    </submittedName>
</protein>
<dbReference type="SUPFAM" id="SSF50998">
    <property type="entry name" value="Quinoprotein alcohol dehydrogenase-like"/>
    <property type="match status" value="2"/>
</dbReference>
<dbReference type="Gene3D" id="2.130.10.10">
    <property type="entry name" value="YVTN repeat-like/Quinoprotein amine dehydrogenase"/>
    <property type="match status" value="2"/>
</dbReference>
<comment type="caution">
    <text evidence="3">The sequence shown here is derived from an EMBL/GenBank/DDBJ whole genome shotgun (WGS) entry which is preliminary data.</text>
</comment>
<dbReference type="InterPro" id="IPR052918">
    <property type="entry name" value="Motility_Chemotaxis_Reg"/>
</dbReference>
<keyword evidence="4" id="KW-1185">Reference proteome</keyword>
<dbReference type="Pfam" id="PF19408">
    <property type="entry name" value="PKD_6"/>
    <property type="match status" value="1"/>
</dbReference>
<feature type="signal peptide" evidence="1">
    <location>
        <begin position="1"/>
        <end position="23"/>
    </location>
</feature>
<gene>
    <name evidence="3" type="ORF">BD749_0894</name>
</gene>
<dbReference type="NCBIfam" id="TIGR04183">
    <property type="entry name" value="Por_Secre_tail"/>
    <property type="match status" value="1"/>
</dbReference>
<dbReference type="InterPro" id="IPR026444">
    <property type="entry name" value="Secre_tail"/>
</dbReference>
<evidence type="ECO:0000256" key="1">
    <source>
        <dbReference type="SAM" id="SignalP"/>
    </source>
</evidence>
<dbReference type="InterPro" id="IPR015943">
    <property type="entry name" value="WD40/YVTN_repeat-like_dom_sf"/>
</dbReference>
<evidence type="ECO:0000313" key="3">
    <source>
        <dbReference type="EMBL" id="PKV75946.1"/>
    </source>
</evidence>
<dbReference type="InterPro" id="IPR011042">
    <property type="entry name" value="6-blade_b-propeller_TolB-like"/>
</dbReference>
<dbReference type="Gene3D" id="2.120.10.30">
    <property type="entry name" value="TolB, C-terminal domain"/>
    <property type="match status" value="1"/>
</dbReference>
<dbReference type="PANTHER" id="PTHR35580:SF1">
    <property type="entry name" value="PHYTASE-LIKE DOMAIN-CONTAINING PROTEIN"/>
    <property type="match status" value="1"/>
</dbReference>